<keyword evidence="3" id="KW-0624">Polysaccharide degradation</keyword>
<evidence type="ECO:0000256" key="1">
    <source>
        <dbReference type="ARBA" id="ARBA00000822"/>
    </source>
</evidence>
<dbReference type="Proteomes" id="UP000254070">
    <property type="component" value="Unassembled WGS sequence"/>
</dbReference>
<evidence type="ECO:0000313" key="8">
    <source>
        <dbReference type="Proteomes" id="UP000254070"/>
    </source>
</evidence>
<feature type="signal peptide" evidence="5">
    <location>
        <begin position="1"/>
        <end position="35"/>
    </location>
</feature>
<feature type="chain" id="PRO_5016640456" description="chitinase" evidence="5">
    <location>
        <begin position="36"/>
        <end position="479"/>
    </location>
</feature>
<dbReference type="PANTHER" id="PTHR11177">
    <property type="entry name" value="CHITINASE"/>
    <property type="match status" value="1"/>
</dbReference>
<proteinExistence type="predicted"/>
<dbReference type="GO" id="GO:0008843">
    <property type="term" value="F:endochitinase activity"/>
    <property type="evidence" value="ECO:0007669"/>
    <property type="project" value="UniProtKB-EC"/>
</dbReference>
<gene>
    <name evidence="7" type="primary">chiA1_1</name>
    <name evidence="7" type="ORF">NCTC8129_00331</name>
</gene>
<evidence type="ECO:0000256" key="4">
    <source>
        <dbReference type="SAM" id="MobiDB-lite"/>
    </source>
</evidence>
<dbReference type="Pfam" id="PF00704">
    <property type="entry name" value="Glyco_hydro_18"/>
    <property type="match status" value="1"/>
</dbReference>
<sequence length="479" mass="52813">MKKKIKQAMSLSSAALTVMSAIPMSLVASVADAYANETTETNIQTNSQEKTQPTYRNVMYYGDWSIYGGQGNYFPKDMPADQYTHINFAFVDMDSNGDLLLPDQDAAFASGVGSGHEWGSQLGGIIPALAALREKNPNIKTGISLGGWSKSGDFSKVAADPIKRAKYVKNVMQFLKYTDMDFIDVDWEYPNSVRQPDLVDNKNDEGTPNAGPQDRENYLTLMQDLRNALDKQGAEIGKTYELSTAIHGAKEKLEEHMDVKRLFDIIDFGNVMTYDLHGAWDEKAGHQTALYTNPNDPTSYSIDAVVDYLLGKNVDPKKIVIGAAFYTRGWDTVEKGGDASRPGLFQPASATNKDADGTASKGANNEAPAAIGDGGRMSGVWSYRSIDKLKAQMPDLKEYWDEEAQAPFMYSESTKDFYTFDNVRSITAKAEYVKKHQLGGMISWMASQDKATNNSAVRDELTKAIKEGLFGKEALPVQK</sequence>
<dbReference type="GO" id="GO:0008061">
    <property type="term" value="F:chitin binding"/>
    <property type="evidence" value="ECO:0007669"/>
    <property type="project" value="InterPro"/>
</dbReference>
<evidence type="ECO:0000256" key="5">
    <source>
        <dbReference type="SAM" id="SignalP"/>
    </source>
</evidence>
<organism evidence="7 8">
    <name type="scientific">Enterococcus durans</name>
    <dbReference type="NCBI Taxonomy" id="53345"/>
    <lineage>
        <taxon>Bacteria</taxon>
        <taxon>Bacillati</taxon>
        <taxon>Bacillota</taxon>
        <taxon>Bacilli</taxon>
        <taxon>Lactobacillales</taxon>
        <taxon>Enterococcaceae</taxon>
        <taxon>Enterococcus</taxon>
    </lineage>
</organism>
<protein>
    <recommendedName>
        <fullName evidence="2">chitinase</fullName>
        <ecNumber evidence="2">3.2.1.14</ecNumber>
    </recommendedName>
</protein>
<dbReference type="CDD" id="cd06548">
    <property type="entry name" value="GH18_chitinase"/>
    <property type="match status" value="1"/>
</dbReference>
<dbReference type="InterPro" id="IPR017853">
    <property type="entry name" value="GH"/>
</dbReference>
<keyword evidence="3" id="KW-0146">Chitin degradation</keyword>
<evidence type="ECO:0000256" key="3">
    <source>
        <dbReference type="ARBA" id="ARBA00023024"/>
    </source>
</evidence>
<feature type="domain" description="GH18" evidence="6">
    <location>
        <begin position="55"/>
        <end position="472"/>
    </location>
</feature>
<dbReference type="SUPFAM" id="SSF54556">
    <property type="entry name" value="Chitinase insertion domain"/>
    <property type="match status" value="1"/>
</dbReference>
<comment type="catalytic activity">
    <reaction evidence="1">
        <text>Random endo-hydrolysis of N-acetyl-beta-D-glucosaminide (1-&gt;4)-beta-linkages in chitin and chitodextrins.</text>
        <dbReference type="EC" id="3.2.1.14"/>
    </reaction>
</comment>
<dbReference type="InterPro" id="IPR001223">
    <property type="entry name" value="Glyco_hydro18_cat"/>
</dbReference>
<dbReference type="EC" id="3.2.1.14" evidence="2"/>
<keyword evidence="7" id="KW-0326">Glycosidase</keyword>
<accession>A0A377KIF7</accession>
<dbReference type="GO" id="GO:0005975">
    <property type="term" value="P:carbohydrate metabolic process"/>
    <property type="evidence" value="ECO:0007669"/>
    <property type="project" value="InterPro"/>
</dbReference>
<dbReference type="InterPro" id="IPR011583">
    <property type="entry name" value="Chitinase_II/V-like_cat"/>
</dbReference>
<evidence type="ECO:0000313" key="7">
    <source>
        <dbReference type="EMBL" id="STP28214.1"/>
    </source>
</evidence>
<name>A0A377KIF7_9ENTE</name>
<feature type="region of interest" description="Disordered" evidence="4">
    <location>
        <begin position="337"/>
        <end position="371"/>
    </location>
</feature>
<evidence type="ECO:0000259" key="6">
    <source>
        <dbReference type="PROSITE" id="PS51910"/>
    </source>
</evidence>
<dbReference type="AlphaFoldDB" id="A0A377KIF7"/>
<dbReference type="RefSeq" id="WP_115234603.1">
    <property type="nucleotide sequence ID" value="NZ_UGIF01000002.1"/>
</dbReference>
<reference evidence="7 8" key="1">
    <citation type="submission" date="2018-06" db="EMBL/GenBank/DDBJ databases">
        <authorList>
            <consortium name="Pathogen Informatics"/>
            <person name="Doyle S."/>
        </authorList>
    </citation>
    <scope>NUCLEOTIDE SEQUENCE [LARGE SCALE GENOMIC DNA]</scope>
    <source>
        <strain evidence="7 8">NCTC8129</strain>
    </source>
</reference>
<dbReference type="Gene3D" id="3.20.20.80">
    <property type="entry name" value="Glycosidases"/>
    <property type="match status" value="1"/>
</dbReference>
<dbReference type="InterPro" id="IPR050314">
    <property type="entry name" value="Glycosyl_Hydrlase_18"/>
</dbReference>
<dbReference type="PROSITE" id="PS51910">
    <property type="entry name" value="GH18_2"/>
    <property type="match status" value="1"/>
</dbReference>
<keyword evidence="5" id="KW-0732">Signal</keyword>
<dbReference type="PANTHER" id="PTHR11177:SF317">
    <property type="entry name" value="CHITINASE 12-RELATED"/>
    <property type="match status" value="1"/>
</dbReference>
<feature type="region of interest" description="Disordered" evidence="4">
    <location>
        <begin position="195"/>
        <end position="215"/>
    </location>
</feature>
<dbReference type="GO" id="GO:0006032">
    <property type="term" value="P:chitin catabolic process"/>
    <property type="evidence" value="ECO:0007669"/>
    <property type="project" value="UniProtKB-KW"/>
</dbReference>
<dbReference type="InterPro" id="IPR029070">
    <property type="entry name" value="Chitinase_insertion_sf"/>
</dbReference>
<dbReference type="SUPFAM" id="SSF51445">
    <property type="entry name" value="(Trans)glycosidases"/>
    <property type="match status" value="1"/>
</dbReference>
<dbReference type="Gene3D" id="3.10.50.10">
    <property type="match status" value="1"/>
</dbReference>
<dbReference type="SMART" id="SM00636">
    <property type="entry name" value="Glyco_18"/>
    <property type="match status" value="1"/>
</dbReference>
<evidence type="ECO:0000256" key="2">
    <source>
        <dbReference type="ARBA" id="ARBA00012729"/>
    </source>
</evidence>
<keyword evidence="7" id="KW-0378">Hydrolase</keyword>
<keyword evidence="3" id="KW-0119">Carbohydrate metabolism</keyword>
<dbReference type="EMBL" id="UGIF01000002">
    <property type="protein sequence ID" value="STP28214.1"/>
    <property type="molecule type" value="Genomic_DNA"/>
</dbReference>